<evidence type="ECO:0000313" key="4">
    <source>
        <dbReference type="Proteomes" id="UP000799436"/>
    </source>
</evidence>
<evidence type="ECO:0000256" key="2">
    <source>
        <dbReference type="SAM" id="Phobius"/>
    </source>
</evidence>
<dbReference type="EMBL" id="ML995820">
    <property type="protein sequence ID" value="KAF2771345.1"/>
    <property type="molecule type" value="Genomic_DNA"/>
</dbReference>
<name>A0A6G1LEQ5_9PEZI</name>
<evidence type="ECO:0000256" key="1">
    <source>
        <dbReference type="SAM" id="MobiDB-lite"/>
    </source>
</evidence>
<organism evidence="3 4">
    <name type="scientific">Teratosphaeria nubilosa</name>
    <dbReference type="NCBI Taxonomy" id="161662"/>
    <lineage>
        <taxon>Eukaryota</taxon>
        <taxon>Fungi</taxon>
        <taxon>Dikarya</taxon>
        <taxon>Ascomycota</taxon>
        <taxon>Pezizomycotina</taxon>
        <taxon>Dothideomycetes</taxon>
        <taxon>Dothideomycetidae</taxon>
        <taxon>Mycosphaerellales</taxon>
        <taxon>Teratosphaeriaceae</taxon>
        <taxon>Teratosphaeria</taxon>
    </lineage>
</organism>
<keyword evidence="2" id="KW-0812">Transmembrane</keyword>
<accession>A0A6G1LEQ5</accession>
<keyword evidence="2" id="KW-1133">Transmembrane helix</keyword>
<gene>
    <name evidence="3" type="ORF">EJ03DRAFT_349746</name>
</gene>
<keyword evidence="2" id="KW-0472">Membrane</keyword>
<proteinExistence type="predicted"/>
<protein>
    <submittedName>
        <fullName evidence="3">Uncharacterized protein</fullName>
    </submittedName>
</protein>
<dbReference type="Proteomes" id="UP000799436">
    <property type="component" value="Unassembled WGS sequence"/>
</dbReference>
<evidence type="ECO:0000313" key="3">
    <source>
        <dbReference type="EMBL" id="KAF2771345.1"/>
    </source>
</evidence>
<sequence length="132" mass="14390">MPRDYGLLLGLIFGVITGCLLLTIITYHIYQRFGSHSGCQSANYELASPIQATRNVSWRGRRRSSCRDAGQEPLRSPPATRKSTRSAVGSPTAKAPIAAAGTMMNLGRLGAHEYAPIRQSMLEQALVEDSRD</sequence>
<dbReference type="PROSITE" id="PS51257">
    <property type="entry name" value="PROKAR_LIPOPROTEIN"/>
    <property type="match status" value="1"/>
</dbReference>
<reference evidence="3" key="1">
    <citation type="journal article" date="2020" name="Stud. Mycol.">
        <title>101 Dothideomycetes genomes: a test case for predicting lifestyles and emergence of pathogens.</title>
        <authorList>
            <person name="Haridas S."/>
            <person name="Albert R."/>
            <person name="Binder M."/>
            <person name="Bloem J."/>
            <person name="Labutti K."/>
            <person name="Salamov A."/>
            <person name="Andreopoulos B."/>
            <person name="Baker S."/>
            <person name="Barry K."/>
            <person name="Bills G."/>
            <person name="Bluhm B."/>
            <person name="Cannon C."/>
            <person name="Castanera R."/>
            <person name="Culley D."/>
            <person name="Daum C."/>
            <person name="Ezra D."/>
            <person name="Gonzalez J."/>
            <person name="Henrissat B."/>
            <person name="Kuo A."/>
            <person name="Liang C."/>
            <person name="Lipzen A."/>
            <person name="Lutzoni F."/>
            <person name="Magnuson J."/>
            <person name="Mondo S."/>
            <person name="Nolan M."/>
            <person name="Ohm R."/>
            <person name="Pangilinan J."/>
            <person name="Park H.-J."/>
            <person name="Ramirez L."/>
            <person name="Alfaro M."/>
            <person name="Sun H."/>
            <person name="Tritt A."/>
            <person name="Yoshinaga Y."/>
            <person name="Zwiers L.-H."/>
            <person name="Turgeon B."/>
            <person name="Goodwin S."/>
            <person name="Spatafora J."/>
            <person name="Crous P."/>
            <person name="Grigoriev I."/>
        </authorList>
    </citation>
    <scope>NUCLEOTIDE SEQUENCE</scope>
    <source>
        <strain evidence="3">CBS 116005</strain>
    </source>
</reference>
<feature type="region of interest" description="Disordered" evidence="1">
    <location>
        <begin position="57"/>
        <end position="93"/>
    </location>
</feature>
<keyword evidence="4" id="KW-1185">Reference proteome</keyword>
<feature type="transmembrane region" description="Helical" evidence="2">
    <location>
        <begin position="7"/>
        <end position="30"/>
    </location>
</feature>
<dbReference type="AlphaFoldDB" id="A0A6G1LEQ5"/>